<name>A0A0A9HC07_ARUDO</name>
<sequence>MAAGCAARRGERSGRLAGVVTTVRRRPHAARRAARSRSGSAWPCAGKGTTSTWGAGVGADAIISMARERRAVASVGCLAYLPAI</sequence>
<reference evidence="2" key="2">
    <citation type="journal article" date="2015" name="Data Brief">
        <title>Shoot transcriptome of the giant reed, Arundo donax.</title>
        <authorList>
            <person name="Barrero R.A."/>
            <person name="Guerrero F.D."/>
            <person name="Moolhuijzen P."/>
            <person name="Goolsby J.A."/>
            <person name="Tidwell J."/>
            <person name="Bellgard S.E."/>
            <person name="Bellgard M.I."/>
        </authorList>
    </citation>
    <scope>NUCLEOTIDE SEQUENCE</scope>
    <source>
        <tissue evidence="2">Shoot tissue taken approximately 20 cm above the soil surface</tissue>
    </source>
</reference>
<organism evidence="2">
    <name type="scientific">Arundo donax</name>
    <name type="common">Giant reed</name>
    <name type="synonym">Donax arundinaceus</name>
    <dbReference type="NCBI Taxonomy" id="35708"/>
    <lineage>
        <taxon>Eukaryota</taxon>
        <taxon>Viridiplantae</taxon>
        <taxon>Streptophyta</taxon>
        <taxon>Embryophyta</taxon>
        <taxon>Tracheophyta</taxon>
        <taxon>Spermatophyta</taxon>
        <taxon>Magnoliopsida</taxon>
        <taxon>Liliopsida</taxon>
        <taxon>Poales</taxon>
        <taxon>Poaceae</taxon>
        <taxon>PACMAD clade</taxon>
        <taxon>Arundinoideae</taxon>
        <taxon>Arundineae</taxon>
        <taxon>Arundo</taxon>
    </lineage>
</organism>
<dbReference type="EMBL" id="GBRH01165515">
    <property type="protein sequence ID" value="JAE32381.1"/>
    <property type="molecule type" value="Transcribed_RNA"/>
</dbReference>
<reference evidence="2" key="1">
    <citation type="submission" date="2014-09" db="EMBL/GenBank/DDBJ databases">
        <authorList>
            <person name="Magalhaes I.L.F."/>
            <person name="Oliveira U."/>
            <person name="Santos F.R."/>
            <person name="Vidigal T.H.D.A."/>
            <person name="Brescovit A.D."/>
            <person name="Santos A.J."/>
        </authorList>
    </citation>
    <scope>NUCLEOTIDE SEQUENCE</scope>
    <source>
        <tissue evidence="2">Shoot tissue taken approximately 20 cm above the soil surface</tissue>
    </source>
</reference>
<feature type="region of interest" description="Disordered" evidence="1">
    <location>
        <begin position="24"/>
        <end position="47"/>
    </location>
</feature>
<accession>A0A0A9HC07</accession>
<protein>
    <submittedName>
        <fullName evidence="2">Uncharacterized protein</fullName>
    </submittedName>
</protein>
<dbReference type="AlphaFoldDB" id="A0A0A9HC07"/>
<evidence type="ECO:0000313" key="2">
    <source>
        <dbReference type="EMBL" id="JAE32381.1"/>
    </source>
</evidence>
<evidence type="ECO:0000256" key="1">
    <source>
        <dbReference type="SAM" id="MobiDB-lite"/>
    </source>
</evidence>
<feature type="compositionally biased region" description="Basic residues" evidence="1">
    <location>
        <begin position="24"/>
        <end position="35"/>
    </location>
</feature>
<proteinExistence type="predicted"/>